<keyword evidence="2" id="KW-1185">Reference proteome</keyword>
<dbReference type="PATRIC" id="fig|243230.17.peg.3104"/>
<dbReference type="EMBL" id="AE001825">
    <property type="protein sequence ID" value="AAF12499.1"/>
    <property type="molecule type" value="Genomic_DNA"/>
</dbReference>
<name>Q9RYU3_DEIRA</name>
<dbReference type="RefSeq" id="WP_010889474.1">
    <property type="nucleotide sequence ID" value="NC_001264.1"/>
</dbReference>
<proteinExistence type="predicted"/>
<organism evidence="1 2">
    <name type="scientific">Deinococcus radiodurans (strain ATCC 13939 / DSM 20539 / JCM 16871 / CCUG 27074 / LMG 4051 / NBRC 15346 / NCIMB 9279 / VKM B-1422 / R1)</name>
    <dbReference type="NCBI Taxonomy" id="243230"/>
    <lineage>
        <taxon>Bacteria</taxon>
        <taxon>Thermotogati</taxon>
        <taxon>Deinococcota</taxon>
        <taxon>Deinococci</taxon>
        <taxon>Deinococcales</taxon>
        <taxon>Deinococcaceae</taxon>
        <taxon>Deinococcus</taxon>
    </lineage>
</organism>
<dbReference type="PaxDb" id="243230-DR_A0215"/>
<dbReference type="PIR" id="H75573">
    <property type="entry name" value="H75573"/>
</dbReference>
<dbReference type="KEGG" id="dra:DR_A0215"/>
<evidence type="ECO:0000313" key="2">
    <source>
        <dbReference type="Proteomes" id="UP000002524"/>
    </source>
</evidence>
<evidence type="ECO:0000313" key="1">
    <source>
        <dbReference type="EMBL" id="AAF12499.1"/>
    </source>
</evidence>
<dbReference type="InParanoid" id="Q9RYU3"/>
<protein>
    <submittedName>
        <fullName evidence="1">Uncharacterized protein</fullName>
    </submittedName>
</protein>
<dbReference type="EnsemblBacteria" id="AAF12499">
    <property type="protein sequence ID" value="AAF12499"/>
    <property type="gene ID" value="DR_A0215"/>
</dbReference>
<accession>Q9RYU3</accession>
<dbReference type="Proteomes" id="UP000002524">
    <property type="component" value="Chromosome 2"/>
</dbReference>
<gene>
    <name evidence="1" type="ordered locus">DR_A0215</name>
</gene>
<sequence>MGGGLHPRQLGHLDRLSDELMFGFWLNPREVAAFLKGAGLNAAGLTGMGWGTPHPALGDPAAFAALLSDNEQARLGDLGVRLVVAHHLTCLTLGAPLLDPNDTERVWQRIEATRPPLFVDEVMAGREDEGA</sequence>
<dbReference type="HOGENOM" id="CLU_136736_0_0_0"/>
<reference evidence="1 2" key="1">
    <citation type="journal article" date="1999" name="Science">
        <title>Genome sequence of the radioresistant bacterium Deinococcus radiodurans R1.</title>
        <authorList>
            <person name="White O."/>
            <person name="Eisen J.A."/>
            <person name="Heidelberg J.F."/>
            <person name="Hickey E.K."/>
            <person name="Peterson J.D."/>
            <person name="Dodson R.J."/>
            <person name="Haft D.H."/>
            <person name="Gwinn M.L."/>
            <person name="Nelson W.C."/>
            <person name="Richardson D.L."/>
            <person name="Moffat K.S."/>
            <person name="Qin H."/>
            <person name="Jiang L."/>
            <person name="Pamphile W."/>
            <person name="Crosby M."/>
            <person name="Shen M."/>
            <person name="Vamathevan J.J."/>
            <person name="Lam P."/>
            <person name="McDonald L."/>
            <person name="Utterback T."/>
            <person name="Zalewski C."/>
            <person name="Makarova K.S."/>
            <person name="Aravind L."/>
            <person name="Daly M.J."/>
            <person name="Minton K.W."/>
            <person name="Fleischmann R.D."/>
            <person name="Ketchum K.A."/>
            <person name="Nelson K.E."/>
            <person name="Salzberg S."/>
            <person name="Smith H.O."/>
            <person name="Venter J.C."/>
            <person name="Fraser C.M."/>
        </authorList>
    </citation>
    <scope>NUCLEOTIDE SEQUENCE [LARGE SCALE GENOMIC DNA]</scope>
    <source>
        <strain evidence="2">ATCC 13939 / DSM 20539 / JCM 16871 / LMG 4051 / NBRC 15346 / NCIMB 9279 / R1 / VKM B-1422</strain>
    </source>
</reference>
<dbReference type="OrthoDB" id="69565at2"/>
<dbReference type="STRING" id="243230.DR_A0215"/>
<dbReference type="AlphaFoldDB" id="Q9RYU3"/>